<evidence type="ECO:0000313" key="4">
    <source>
        <dbReference type="Proteomes" id="UP000178129"/>
    </source>
</evidence>
<feature type="region of interest" description="Disordered" evidence="1">
    <location>
        <begin position="131"/>
        <end position="165"/>
    </location>
</feature>
<feature type="region of interest" description="Disordered" evidence="1">
    <location>
        <begin position="223"/>
        <end position="253"/>
    </location>
</feature>
<reference evidence="4" key="1">
    <citation type="submission" date="2016-03" db="EMBL/GenBank/DDBJ databases">
        <authorList>
            <person name="Ploux O."/>
        </authorList>
    </citation>
    <scope>NUCLEOTIDE SEQUENCE [LARGE SCALE GENOMIC DNA]</scope>
    <source>
        <strain evidence="4">UK7</strain>
    </source>
</reference>
<name>A0A1E1JU71_9HELO</name>
<feature type="region of interest" description="Disordered" evidence="1">
    <location>
        <begin position="1"/>
        <end position="57"/>
    </location>
</feature>
<evidence type="ECO:0000256" key="1">
    <source>
        <dbReference type="SAM" id="MobiDB-lite"/>
    </source>
</evidence>
<dbReference type="InParanoid" id="A0A1E1JU71"/>
<dbReference type="Proteomes" id="UP000178129">
    <property type="component" value="Unassembled WGS sequence"/>
</dbReference>
<gene>
    <name evidence="3" type="ORF">RCO7_09004</name>
</gene>
<feature type="compositionally biased region" description="Basic and acidic residues" evidence="1">
    <location>
        <begin position="27"/>
        <end position="53"/>
    </location>
</feature>
<dbReference type="InterPro" id="IPR056009">
    <property type="entry name" value="DUF7587"/>
</dbReference>
<protein>
    <recommendedName>
        <fullName evidence="2">DUF7587 domain-containing protein</fullName>
    </recommendedName>
</protein>
<evidence type="ECO:0000313" key="3">
    <source>
        <dbReference type="EMBL" id="CZS89437.1"/>
    </source>
</evidence>
<comment type="caution">
    <text evidence="3">The sequence shown here is derived from an EMBL/GenBank/DDBJ whole genome shotgun (WGS) entry which is preliminary data.</text>
</comment>
<feature type="compositionally biased region" description="Polar residues" evidence="1">
    <location>
        <begin position="131"/>
        <end position="140"/>
    </location>
</feature>
<dbReference type="EMBL" id="FJUW01000003">
    <property type="protein sequence ID" value="CZS89437.1"/>
    <property type="molecule type" value="Genomic_DNA"/>
</dbReference>
<feature type="compositionally biased region" description="Basic and acidic residues" evidence="1">
    <location>
        <begin position="232"/>
        <end position="246"/>
    </location>
</feature>
<keyword evidence="4" id="KW-1185">Reference proteome</keyword>
<dbReference type="AlphaFoldDB" id="A0A1E1JU71"/>
<organism evidence="3 4">
    <name type="scientific">Rhynchosporium graminicola</name>
    <dbReference type="NCBI Taxonomy" id="2792576"/>
    <lineage>
        <taxon>Eukaryota</taxon>
        <taxon>Fungi</taxon>
        <taxon>Dikarya</taxon>
        <taxon>Ascomycota</taxon>
        <taxon>Pezizomycotina</taxon>
        <taxon>Leotiomycetes</taxon>
        <taxon>Helotiales</taxon>
        <taxon>Ploettnerulaceae</taxon>
        <taxon>Rhynchosporium</taxon>
    </lineage>
</organism>
<feature type="domain" description="DUF7587" evidence="2">
    <location>
        <begin position="262"/>
        <end position="415"/>
    </location>
</feature>
<accession>A0A1E1JU71</accession>
<evidence type="ECO:0000259" key="2">
    <source>
        <dbReference type="Pfam" id="PF24494"/>
    </source>
</evidence>
<proteinExistence type="predicted"/>
<dbReference type="Pfam" id="PF24494">
    <property type="entry name" value="DUF7587"/>
    <property type="match status" value="1"/>
</dbReference>
<sequence length="465" mass="51792">MAHQTSKNDDSHWNAFLSGNPSNRHFTKNENENHELNDNSGAVERHTNLKADNGDLISQSGALHKALKDGQQDLEPDIEPVLGSMAAADNDSILSDLDDNAAVEEDEFVAPASPDDGLIRALKRRRLSHVSESNASSTSACGLAVPTSSPASPIISEDEPSPPNRRELLSLKQHRFIVTMLKCSLETATPSLPPSTLEECLEMVEVLEEKYIKATQSVKRTARKRGTYPESAGDHRARLEGDEEKKHHWAPTKADRSGISEIPGLLMRAWDEISQCQIKDFRVGFRSGSSTDHLDTAARRKLALKRHSDWGNRHKTPFISFSSSLVEIGETRVPWFQNRQKRAGILENTKLTIINARARLAAGKPIIRMKTELLHYEVMSKGGNLRYEDSCFYENEFLAPFSVSPAEIVGTWAWHSVEKWIEDNEASFDSWYNLVGVPSWQEHERVRLGGTPAAKCKAGCDCCGQ</sequence>
<feature type="compositionally biased region" description="Basic and acidic residues" evidence="1">
    <location>
        <begin position="1"/>
        <end position="12"/>
    </location>
</feature>